<dbReference type="Pfam" id="PF16123">
    <property type="entry name" value="HAGH_C"/>
    <property type="match status" value="1"/>
</dbReference>
<dbReference type="GO" id="GO:0046872">
    <property type="term" value="F:metal ion binding"/>
    <property type="evidence" value="ECO:0007669"/>
    <property type="project" value="UniProtKB-KW"/>
</dbReference>
<dbReference type="Proteomes" id="UP000285430">
    <property type="component" value="Unassembled WGS sequence"/>
</dbReference>
<comment type="catalytic activity">
    <reaction evidence="1">
        <text>an S-(2-hydroxyacyl)glutathione + H2O = a 2-hydroxy carboxylate + glutathione + H(+)</text>
        <dbReference type="Rhea" id="RHEA:21864"/>
        <dbReference type="ChEBI" id="CHEBI:15377"/>
        <dbReference type="ChEBI" id="CHEBI:15378"/>
        <dbReference type="ChEBI" id="CHEBI:57925"/>
        <dbReference type="ChEBI" id="CHEBI:58896"/>
        <dbReference type="ChEBI" id="CHEBI:71261"/>
        <dbReference type="EC" id="3.1.2.6"/>
    </reaction>
</comment>
<name>A0A3R7APS9_APHAT</name>
<evidence type="ECO:0000256" key="1">
    <source>
        <dbReference type="ARBA" id="ARBA00001623"/>
    </source>
</evidence>
<evidence type="ECO:0000313" key="13">
    <source>
        <dbReference type="Proteomes" id="UP000285430"/>
    </source>
</evidence>
<dbReference type="EMBL" id="QUTH01005500">
    <property type="protein sequence ID" value="RHZ09561.1"/>
    <property type="molecule type" value="Genomic_DNA"/>
</dbReference>
<evidence type="ECO:0000256" key="5">
    <source>
        <dbReference type="ARBA" id="ARBA00011917"/>
    </source>
</evidence>
<evidence type="ECO:0000256" key="3">
    <source>
        <dbReference type="ARBA" id="ARBA00004963"/>
    </source>
</evidence>
<evidence type="ECO:0000256" key="2">
    <source>
        <dbReference type="ARBA" id="ARBA00001947"/>
    </source>
</evidence>
<dbReference type="InterPro" id="IPR001279">
    <property type="entry name" value="Metallo-B-lactamas"/>
</dbReference>
<evidence type="ECO:0000259" key="10">
    <source>
        <dbReference type="SMART" id="SM00849"/>
    </source>
</evidence>
<organism evidence="11 14">
    <name type="scientific">Aphanomyces astaci</name>
    <name type="common">Crayfish plague agent</name>
    <dbReference type="NCBI Taxonomy" id="112090"/>
    <lineage>
        <taxon>Eukaryota</taxon>
        <taxon>Sar</taxon>
        <taxon>Stramenopiles</taxon>
        <taxon>Oomycota</taxon>
        <taxon>Saprolegniomycetes</taxon>
        <taxon>Saprolegniales</taxon>
        <taxon>Verrucalvaceae</taxon>
        <taxon>Aphanomyces</taxon>
    </lineage>
</organism>
<dbReference type="PANTHER" id="PTHR11935">
    <property type="entry name" value="BETA LACTAMASE DOMAIN"/>
    <property type="match status" value="1"/>
</dbReference>
<comment type="caution">
    <text evidence="11">The sequence shown here is derived from an EMBL/GenBank/DDBJ whole genome shotgun (WGS) entry which is preliminary data.</text>
</comment>
<comment type="pathway">
    <text evidence="3">Secondary metabolite metabolism; methylglyoxal degradation; (R)-lactate from methylglyoxal: step 2/2.</text>
</comment>
<evidence type="ECO:0000256" key="7">
    <source>
        <dbReference type="ARBA" id="ARBA00022801"/>
    </source>
</evidence>
<evidence type="ECO:0000313" key="11">
    <source>
        <dbReference type="EMBL" id="RHY85364.1"/>
    </source>
</evidence>
<dbReference type="Gene3D" id="3.60.15.10">
    <property type="entry name" value="Ribonuclease Z/Hydroxyacylglutathione hydrolase-like"/>
    <property type="match status" value="1"/>
</dbReference>
<dbReference type="AlphaFoldDB" id="A0A3R7APS9"/>
<sequence length="285" mass="30984">MRHYSSREGNRIVMVQVVVVPVLNDNYSYLLIDEASKTCAAIDPVEPEKVLRAADENNVTITLVLTTHSHADHDGGNPKMKQLLPDVVVVGGRNDNVRGVTREVDDQEVIRFGGLQVRVLSTPCHTPGHVLYLCDDALFTGDTLFIAGCGRFNGTSHHCCILISMLFSIIADGTAAQMHYALNQVIANLPEHTKVYCGHEYTTNNLKFAAAVEPENPAIQAKLHWSQSTPSTIPSTIASELDTNPFMRVDHPAVLKYAGSADPVTVMAVLREKKNSFGLGAGPAK</sequence>
<comment type="cofactor">
    <cofactor evidence="2">
        <name>Zn(2+)</name>
        <dbReference type="ChEBI" id="CHEBI:29105"/>
    </cofactor>
</comment>
<keyword evidence="6" id="KW-0479">Metal-binding</keyword>
<dbReference type="Proteomes" id="UP000285712">
    <property type="component" value="Unassembled WGS sequence"/>
</dbReference>
<keyword evidence="8" id="KW-0862">Zinc</keyword>
<dbReference type="InterPro" id="IPR017782">
    <property type="entry name" value="Hydroxyacylglutathione_Hdrlase"/>
</dbReference>
<dbReference type="SMART" id="SM00849">
    <property type="entry name" value="Lactamase_B"/>
    <property type="match status" value="1"/>
</dbReference>
<dbReference type="InterPro" id="IPR036866">
    <property type="entry name" value="RibonucZ/Hydroxyglut_hydro"/>
</dbReference>
<dbReference type="VEuPathDB" id="FungiDB:H257_16619"/>
<gene>
    <name evidence="11" type="ORF">DYB35_014102</name>
    <name evidence="12" type="ORF">DYB37_014061</name>
</gene>
<dbReference type="NCBIfam" id="TIGR03413">
    <property type="entry name" value="GSH_gloB"/>
    <property type="match status" value="1"/>
</dbReference>
<accession>A0A3R7APS9</accession>
<evidence type="ECO:0000313" key="12">
    <source>
        <dbReference type="EMBL" id="RHZ09561.1"/>
    </source>
</evidence>
<dbReference type="PANTHER" id="PTHR11935:SF94">
    <property type="entry name" value="TENZING NORGAY, ISOFORM C"/>
    <property type="match status" value="1"/>
</dbReference>
<dbReference type="HAMAP" id="MF_01374">
    <property type="entry name" value="Glyoxalase_2"/>
    <property type="match status" value="1"/>
</dbReference>
<keyword evidence="7" id="KW-0378">Hydrolase</keyword>
<evidence type="ECO:0000256" key="8">
    <source>
        <dbReference type="ARBA" id="ARBA00022833"/>
    </source>
</evidence>
<dbReference type="SUPFAM" id="SSF56281">
    <property type="entry name" value="Metallo-hydrolase/oxidoreductase"/>
    <property type="match status" value="1"/>
</dbReference>
<dbReference type="Pfam" id="PF00753">
    <property type="entry name" value="Lactamase_B"/>
    <property type="match status" value="1"/>
</dbReference>
<dbReference type="GO" id="GO:0004416">
    <property type="term" value="F:hydroxyacylglutathione hydrolase activity"/>
    <property type="evidence" value="ECO:0007669"/>
    <property type="project" value="UniProtKB-EC"/>
</dbReference>
<dbReference type="EC" id="3.1.2.6" evidence="5"/>
<dbReference type="CDD" id="cd07723">
    <property type="entry name" value="hydroxyacylglutathione_hydrolase_MBL-fold"/>
    <property type="match status" value="1"/>
</dbReference>
<reference evidence="13 14" key="1">
    <citation type="submission" date="2018-08" db="EMBL/GenBank/DDBJ databases">
        <title>Aphanomyces genome sequencing and annotation.</title>
        <authorList>
            <person name="Minardi D."/>
            <person name="Oidtmann B."/>
            <person name="Van Der Giezen M."/>
            <person name="Studholme D.J."/>
        </authorList>
    </citation>
    <scope>NUCLEOTIDE SEQUENCE [LARGE SCALE GENOMIC DNA]</scope>
    <source>
        <strain evidence="12 13">Da</strain>
        <strain evidence="11 14">Sv</strain>
    </source>
</reference>
<proteinExistence type="inferred from homology"/>
<comment type="similarity">
    <text evidence="4">Belongs to the metallo-beta-lactamase superfamily. Glyoxalase II family.</text>
</comment>
<protein>
    <recommendedName>
        <fullName evidence="5">hydroxyacylglutathione hydrolase</fullName>
        <ecNumber evidence="5">3.1.2.6</ecNumber>
    </recommendedName>
    <alternativeName>
        <fullName evidence="9">Glyoxalase II</fullName>
    </alternativeName>
</protein>
<dbReference type="InterPro" id="IPR032282">
    <property type="entry name" value="HAGH_C"/>
</dbReference>
<evidence type="ECO:0000256" key="9">
    <source>
        <dbReference type="ARBA" id="ARBA00031044"/>
    </source>
</evidence>
<dbReference type="EMBL" id="QUTG01005569">
    <property type="protein sequence ID" value="RHY85364.1"/>
    <property type="molecule type" value="Genomic_DNA"/>
</dbReference>
<dbReference type="GO" id="GO:0019243">
    <property type="term" value="P:methylglyoxal catabolic process to D-lactate via S-lactoyl-glutathione"/>
    <property type="evidence" value="ECO:0007669"/>
    <property type="project" value="InterPro"/>
</dbReference>
<evidence type="ECO:0000313" key="14">
    <source>
        <dbReference type="Proteomes" id="UP000285712"/>
    </source>
</evidence>
<feature type="domain" description="Metallo-beta-lactamase" evidence="10">
    <location>
        <begin position="25"/>
        <end position="199"/>
    </location>
</feature>
<evidence type="ECO:0000256" key="4">
    <source>
        <dbReference type="ARBA" id="ARBA00006759"/>
    </source>
</evidence>
<evidence type="ECO:0000256" key="6">
    <source>
        <dbReference type="ARBA" id="ARBA00022723"/>
    </source>
</evidence>
<dbReference type="InterPro" id="IPR035680">
    <property type="entry name" value="Clx_II_MBL"/>
</dbReference>